<accession>A0AAY4CDM5</accession>
<dbReference type="Gene3D" id="2.60.40.3210">
    <property type="entry name" value="Zona pellucida, ZP-N domain"/>
    <property type="match status" value="1"/>
</dbReference>
<organism evidence="4 5">
    <name type="scientific">Denticeps clupeoides</name>
    <name type="common">denticle herring</name>
    <dbReference type="NCBI Taxonomy" id="299321"/>
    <lineage>
        <taxon>Eukaryota</taxon>
        <taxon>Metazoa</taxon>
        <taxon>Chordata</taxon>
        <taxon>Craniata</taxon>
        <taxon>Vertebrata</taxon>
        <taxon>Euteleostomi</taxon>
        <taxon>Actinopterygii</taxon>
        <taxon>Neopterygii</taxon>
        <taxon>Teleostei</taxon>
        <taxon>Clupei</taxon>
        <taxon>Clupeiformes</taxon>
        <taxon>Denticipitoidei</taxon>
        <taxon>Denticipitidae</taxon>
        <taxon>Denticeps</taxon>
    </lineage>
</organism>
<dbReference type="AlphaFoldDB" id="A0AAY4CDM5"/>
<reference evidence="4 5" key="1">
    <citation type="submission" date="2020-06" db="EMBL/GenBank/DDBJ databases">
        <authorList>
            <consortium name="Wellcome Sanger Institute Data Sharing"/>
        </authorList>
    </citation>
    <scope>NUCLEOTIDE SEQUENCE [LARGE SCALE GENOMIC DNA]</scope>
</reference>
<dbReference type="Pfam" id="PF23344">
    <property type="entry name" value="ZP-N"/>
    <property type="match status" value="1"/>
</dbReference>
<evidence type="ECO:0000256" key="2">
    <source>
        <dbReference type="SAM" id="Phobius"/>
    </source>
</evidence>
<dbReference type="Gene3D" id="2.60.40.4100">
    <property type="entry name" value="Zona pellucida, ZP-C domain"/>
    <property type="match status" value="1"/>
</dbReference>
<feature type="domain" description="ZP" evidence="3">
    <location>
        <begin position="1"/>
        <end position="251"/>
    </location>
</feature>
<dbReference type="GO" id="GO:0035803">
    <property type="term" value="P:egg coat formation"/>
    <property type="evidence" value="ECO:0007669"/>
    <property type="project" value="TreeGrafter"/>
</dbReference>
<reference evidence="4" key="2">
    <citation type="submission" date="2025-08" db="UniProtKB">
        <authorList>
            <consortium name="Ensembl"/>
        </authorList>
    </citation>
    <scope>IDENTIFICATION</scope>
</reference>
<dbReference type="PANTHER" id="PTHR11576">
    <property type="entry name" value="ZONA PELLUCIDA SPERM-BINDING PROTEIN 3"/>
    <property type="match status" value="1"/>
</dbReference>
<name>A0AAY4CDM5_9TELE</name>
<keyword evidence="2" id="KW-0812">Transmembrane</keyword>
<keyword evidence="5" id="KW-1185">Reference proteome</keyword>
<dbReference type="GeneTree" id="ENSGT01030000234567"/>
<keyword evidence="1" id="KW-1015">Disulfide bond</keyword>
<evidence type="ECO:0000313" key="5">
    <source>
        <dbReference type="Proteomes" id="UP000694580"/>
    </source>
</evidence>
<evidence type="ECO:0000313" key="4">
    <source>
        <dbReference type="Ensembl" id="ENSDCDP00010030819.1"/>
    </source>
</evidence>
<protein>
    <recommendedName>
        <fullName evidence="3">ZP domain-containing protein</fullName>
    </recommendedName>
</protein>
<dbReference type="PANTHER" id="PTHR11576:SF3">
    <property type="entry name" value="SI:CH211-14A17.6-RELATED"/>
    <property type="match status" value="1"/>
</dbReference>
<evidence type="ECO:0000256" key="1">
    <source>
        <dbReference type="ARBA" id="ARBA00023157"/>
    </source>
</evidence>
<keyword evidence="2" id="KW-1133">Transmembrane helix</keyword>
<dbReference type="InterPro" id="IPR055356">
    <property type="entry name" value="ZP-N"/>
</dbReference>
<keyword evidence="2" id="KW-0472">Membrane</keyword>
<dbReference type="InterPro" id="IPR055355">
    <property type="entry name" value="ZP-C"/>
</dbReference>
<dbReference type="FunFam" id="2.60.40.4100:FF:000002">
    <property type="entry name" value="Zona pellucida sperm-binding protein 3"/>
    <property type="match status" value="1"/>
</dbReference>
<dbReference type="GO" id="GO:2000344">
    <property type="term" value="P:positive regulation of acrosome reaction"/>
    <property type="evidence" value="ECO:0007669"/>
    <property type="project" value="TreeGrafter"/>
</dbReference>
<dbReference type="GO" id="GO:0031012">
    <property type="term" value="C:extracellular matrix"/>
    <property type="evidence" value="ECO:0007669"/>
    <property type="project" value="TreeGrafter"/>
</dbReference>
<feature type="transmembrane region" description="Helical" evidence="2">
    <location>
        <begin position="293"/>
        <end position="316"/>
    </location>
</feature>
<dbReference type="Pfam" id="PF00100">
    <property type="entry name" value="Zona_pellucida"/>
    <property type="match status" value="1"/>
</dbReference>
<dbReference type="Proteomes" id="UP000694580">
    <property type="component" value="Chromosome 3"/>
</dbReference>
<sequence>ALTNRQNCLVWFCQTPNTVSAADFTVDCGADSVTVTWHLGQKVNFILHPFALLLGNCVPLSFSKEEVVFHAGLNDCQFQHVVQGDKVIYLNSLTYRPDGVNPLFTYPVQCTYEMYITDWFKMELMNSDFSGPALSKTFHLGSTIPIRASVVSQPNRPLQLYLDECIVTTSQDLNAETQGHPVITNAGCLVEGMYGESKFQPRTNFSELDLSLEAFGFALGEEVYLHCTLGAWEIQEAKVDKKACNYDIETGLWELLDDSTHSELCICCDSICHISNGVFCHLSREEKKKKKNFFFFFFFFRFLFIFFSSDFKLLLWSRLFAHSEGWAICDN</sequence>
<dbReference type="SMART" id="SM00241">
    <property type="entry name" value="ZP"/>
    <property type="match status" value="1"/>
</dbReference>
<dbReference type="InterPro" id="IPR042235">
    <property type="entry name" value="ZP-C_dom"/>
</dbReference>
<dbReference type="PROSITE" id="PS51034">
    <property type="entry name" value="ZP_2"/>
    <property type="match status" value="1"/>
</dbReference>
<evidence type="ECO:0000259" key="3">
    <source>
        <dbReference type="PROSITE" id="PS51034"/>
    </source>
</evidence>
<dbReference type="GO" id="GO:0032190">
    <property type="term" value="F:acrosin binding"/>
    <property type="evidence" value="ECO:0007669"/>
    <property type="project" value="TreeGrafter"/>
</dbReference>
<proteinExistence type="predicted"/>
<dbReference type="GO" id="GO:0007339">
    <property type="term" value="P:binding of sperm to zona pellucida"/>
    <property type="evidence" value="ECO:0007669"/>
    <property type="project" value="TreeGrafter"/>
</dbReference>
<reference evidence="4" key="3">
    <citation type="submission" date="2025-09" db="UniProtKB">
        <authorList>
            <consortium name="Ensembl"/>
        </authorList>
    </citation>
    <scope>IDENTIFICATION</scope>
</reference>
<dbReference type="Ensembl" id="ENSDCDT00010038205.1">
    <property type="protein sequence ID" value="ENSDCDP00010030819.1"/>
    <property type="gene ID" value="ENSDCDG00010019611.1"/>
</dbReference>
<dbReference type="InterPro" id="IPR001507">
    <property type="entry name" value="ZP_dom"/>
</dbReference>